<name>A0ABM8FI63_9BACT</name>
<evidence type="ECO:0000313" key="1">
    <source>
        <dbReference type="EMBL" id="BDY11975.1"/>
    </source>
</evidence>
<proteinExistence type="predicted"/>
<reference evidence="1 2" key="1">
    <citation type="submission" date="2023-03" db="EMBL/GenBank/DDBJ databases">
        <title>Description of Hydrogenimonas sp. ISO32.</title>
        <authorList>
            <person name="Mino S."/>
            <person name="Fukazawa S."/>
            <person name="Sawabe T."/>
        </authorList>
    </citation>
    <scope>NUCLEOTIDE SEQUENCE [LARGE SCALE GENOMIC DNA]</scope>
    <source>
        <strain evidence="1 2">ISO32</strain>
    </source>
</reference>
<sequence length="451" mass="51938">MTIVTFLGMIGVKQNGEGEMAIPETFKAASYRFSPALTHALGASGEPMSYANMLPLLLERFPKARVIAVGTETSHAAQAHLLVKKYPHLAERRYDKVVLEDAHDYHAIFRKMGDVLEEDEALVVDISHSFRHLPSLMMVDMVIENVKNPGRIRHILFAKELEPGKRYVIVDLREYLTLANVSYALASFTKNYTVAISVRTVEEVYQALLNELSVFSEHMLANSFEALLRDGEKYSVTRRILETLELVKRHERTKDLIHPLVPYLEKISAHMKEILSHASDPADERLYFFANLMFDKGYLLNALTLLDEAAAAYCVEGFRKKPAVKESLETFERAIENRDNEKIYNRYELTSMAKNIVKLGRNFKKYYNGKLASDAKIAETFIDRARSYVNEHYWRMKSLRDFLYDCDTTRNNLAHANSDKRLDEVKKDIRDLLTRYEKVCQVEDPLGRYST</sequence>
<dbReference type="EMBL" id="AP027370">
    <property type="protein sequence ID" value="BDY11975.1"/>
    <property type="molecule type" value="Genomic_DNA"/>
</dbReference>
<organism evidence="1 2">
    <name type="scientific">Hydrogenimonas cancrithermarum</name>
    <dbReference type="NCBI Taxonomy" id="2993563"/>
    <lineage>
        <taxon>Bacteria</taxon>
        <taxon>Pseudomonadati</taxon>
        <taxon>Campylobacterota</taxon>
        <taxon>Epsilonproteobacteria</taxon>
        <taxon>Campylobacterales</taxon>
        <taxon>Hydrogenimonadaceae</taxon>
        <taxon>Hydrogenimonas</taxon>
    </lineage>
</organism>
<accession>A0ABM8FI63</accession>
<protein>
    <submittedName>
        <fullName evidence="1">Uncharacterized protein</fullName>
    </submittedName>
</protein>
<keyword evidence="2" id="KW-1185">Reference proteome</keyword>
<evidence type="ECO:0000313" key="2">
    <source>
        <dbReference type="Proteomes" id="UP001321445"/>
    </source>
</evidence>
<dbReference type="Proteomes" id="UP001321445">
    <property type="component" value="Chromosome"/>
</dbReference>
<gene>
    <name evidence="1" type="ORF">HCR_02870</name>
</gene>
<dbReference type="RefSeq" id="WP_286337190.1">
    <property type="nucleotide sequence ID" value="NZ_AP027370.1"/>
</dbReference>